<name>A0A0E9S3K2_ANGAN</name>
<dbReference type="EMBL" id="GBXM01072573">
    <property type="protein sequence ID" value="JAH36004.1"/>
    <property type="molecule type" value="Transcribed_RNA"/>
</dbReference>
<sequence>MYIYIYIKNQYKSQGKRIQVHSSCCNTTYKKLNMEFTYK</sequence>
<organism evidence="1">
    <name type="scientific">Anguilla anguilla</name>
    <name type="common">European freshwater eel</name>
    <name type="synonym">Muraena anguilla</name>
    <dbReference type="NCBI Taxonomy" id="7936"/>
    <lineage>
        <taxon>Eukaryota</taxon>
        <taxon>Metazoa</taxon>
        <taxon>Chordata</taxon>
        <taxon>Craniata</taxon>
        <taxon>Vertebrata</taxon>
        <taxon>Euteleostomi</taxon>
        <taxon>Actinopterygii</taxon>
        <taxon>Neopterygii</taxon>
        <taxon>Teleostei</taxon>
        <taxon>Anguilliformes</taxon>
        <taxon>Anguillidae</taxon>
        <taxon>Anguilla</taxon>
    </lineage>
</organism>
<reference evidence="1" key="2">
    <citation type="journal article" date="2015" name="Fish Shellfish Immunol.">
        <title>Early steps in the European eel (Anguilla anguilla)-Vibrio vulnificus interaction in the gills: Role of the RtxA13 toxin.</title>
        <authorList>
            <person name="Callol A."/>
            <person name="Pajuelo D."/>
            <person name="Ebbesson L."/>
            <person name="Teles M."/>
            <person name="MacKenzie S."/>
            <person name="Amaro C."/>
        </authorList>
    </citation>
    <scope>NUCLEOTIDE SEQUENCE</scope>
</reference>
<protein>
    <submittedName>
        <fullName evidence="1">Uncharacterized protein</fullName>
    </submittedName>
</protein>
<accession>A0A0E9S3K2</accession>
<evidence type="ECO:0000313" key="1">
    <source>
        <dbReference type="EMBL" id="JAH36004.1"/>
    </source>
</evidence>
<proteinExistence type="predicted"/>
<reference evidence="1" key="1">
    <citation type="submission" date="2014-11" db="EMBL/GenBank/DDBJ databases">
        <authorList>
            <person name="Amaro Gonzalez C."/>
        </authorList>
    </citation>
    <scope>NUCLEOTIDE SEQUENCE</scope>
</reference>
<dbReference type="AlphaFoldDB" id="A0A0E9S3K2"/>